<gene>
    <name evidence="1" type="ORF">UFOPK2292_00483</name>
</gene>
<proteinExistence type="predicted"/>
<dbReference type="AlphaFoldDB" id="A0A6J6LVR7"/>
<protein>
    <submittedName>
        <fullName evidence="1">Unannotated protein</fullName>
    </submittedName>
</protein>
<name>A0A6J6LVR7_9ZZZZ</name>
<sequence length="343" mass="39189">MVAKTSSDPRLILRFGDNADVSIVARFIEEHWKQGHILSRDRELFEYMFLERNGRLNFVIAFDPQSNEVIAILGYIPSDALHSRISLSMWKARPDAHLRKYKAGFAVLRFLIDELKPKSIFSTGISANTRDVYKFLGYSCDAMNHHVIVNNEINEFKIIKNPPLVSLYSQSSNSTLSSLVVIDTDKDLRNAASKLDFAETLKDVEYLIHRYLQHPRFKYEVREVLLNARTVGVLVFRRSFANDQSCIRIIDVIGAETCLKSAIGPLAQEMSLNGDEYIDLLSWGLDSNQLKEAGFANCREFADCVVPEYFSPFSQTNVDRWLFTNLPDTEIIYKGDGDQDRPN</sequence>
<accession>A0A6J6LVR7</accession>
<dbReference type="EMBL" id="CAEZWU010000052">
    <property type="protein sequence ID" value="CAB4664515.1"/>
    <property type="molecule type" value="Genomic_DNA"/>
</dbReference>
<evidence type="ECO:0000313" key="1">
    <source>
        <dbReference type="EMBL" id="CAB4664515.1"/>
    </source>
</evidence>
<organism evidence="1">
    <name type="scientific">freshwater metagenome</name>
    <dbReference type="NCBI Taxonomy" id="449393"/>
    <lineage>
        <taxon>unclassified sequences</taxon>
        <taxon>metagenomes</taxon>
        <taxon>ecological metagenomes</taxon>
    </lineage>
</organism>
<reference evidence="1" key="1">
    <citation type="submission" date="2020-05" db="EMBL/GenBank/DDBJ databases">
        <authorList>
            <person name="Chiriac C."/>
            <person name="Salcher M."/>
            <person name="Ghai R."/>
            <person name="Kavagutti S V."/>
        </authorList>
    </citation>
    <scope>NUCLEOTIDE SEQUENCE</scope>
</reference>